<accession>A0AA87TF47</accession>
<reference evidence="2 3" key="1">
    <citation type="submission" date="2013-04" db="EMBL/GenBank/DDBJ databases">
        <title>The Genome Sequence of Treponema medium ATCC 700293.</title>
        <authorList>
            <consortium name="The Broad Institute Genomics Platform"/>
            <person name="Earl A."/>
            <person name="Ward D."/>
            <person name="Feldgarden M."/>
            <person name="Gevers D."/>
            <person name="Leonetti C."/>
            <person name="Blanton J.M."/>
            <person name="Dewhirst F.E."/>
            <person name="Izard J."/>
            <person name="Walker B."/>
            <person name="Young S."/>
            <person name="Zeng Q."/>
            <person name="Gargeya S."/>
            <person name="Fitzgerald M."/>
            <person name="Haas B."/>
            <person name="Abouelleil A."/>
            <person name="Allen A.W."/>
            <person name="Alvarado L."/>
            <person name="Arachchi H.M."/>
            <person name="Berlin A.M."/>
            <person name="Chapman S.B."/>
            <person name="Gainer-Dewar J."/>
            <person name="Goldberg J."/>
            <person name="Griggs A."/>
            <person name="Gujja S."/>
            <person name="Hansen M."/>
            <person name="Howarth C."/>
            <person name="Imamovic A."/>
            <person name="Ireland A."/>
            <person name="Larimer J."/>
            <person name="McCowan C."/>
            <person name="Murphy C."/>
            <person name="Pearson M."/>
            <person name="Poon T.W."/>
            <person name="Priest M."/>
            <person name="Roberts A."/>
            <person name="Saif S."/>
            <person name="Shea T."/>
            <person name="Sisk P."/>
            <person name="Sykes S."/>
            <person name="Wortman J."/>
            <person name="Nusbaum C."/>
            <person name="Birren B."/>
        </authorList>
    </citation>
    <scope>NUCLEOTIDE SEQUENCE [LARGE SCALE GENOMIC DNA]</scope>
    <source>
        <strain evidence="2 3">ATCC 700293</strain>
    </source>
</reference>
<protein>
    <submittedName>
        <fullName evidence="2">Uncharacterized protein</fullName>
    </submittedName>
</protein>
<feature type="region of interest" description="Disordered" evidence="1">
    <location>
        <begin position="30"/>
        <end position="51"/>
    </location>
</feature>
<comment type="caution">
    <text evidence="2">The sequence shown here is derived from an EMBL/GenBank/DDBJ whole genome shotgun (WGS) entry which is preliminary data.</text>
</comment>
<dbReference type="Proteomes" id="UP000014634">
    <property type="component" value="Unassembled WGS sequence"/>
</dbReference>
<dbReference type="EMBL" id="ATFE01000007">
    <property type="protein sequence ID" value="EPF29096.1"/>
    <property type="molecule type" value="Genomic_DNA"/>
</dbReference>
<gene>
    <name evidence="2" type="ORF">HMPREF9195_01093</name>
</gene>
<proteinExistence type="predicted"/>
<sequence length="72" mass="7403">MKSKKIMRRILLVAGVIAVIAIIAVLPKNKGGMQGGNGSMPDSKGGMPEDGASANTAATVYSVTTQVLEKTE</sequence>
<evidence type="ECO:0000256" key="1">
    <source>
        <dbReference type="SAM" id="MobiDB-lite"/>
    </source>
</evidence>
<evidence type="ECO:0000313" key="2">
    <source>
        <dbReference type="EMBL" id="EPF29096.1"/>
    </source>
</evidence>
<organism evidence="2 3">
    <name type="scientific">Treponema medium ATCC 700293</name>
    <dbReference type="NCBI Taxonomy" id="1125700"/>
    <lineage>
        <taxon>Bacteria</taxon>
        <taxon>Pseudomonadati</taxon>
        <taxon>Spirochaetota</taxon>
        <taxon>Spirochaetia</taxon>
        <taxon>Spirochaetales</taxon>
        <taxon>Treponemataceae</taxon>
        <taxon>Treponema</taxon>
    </lineage>
</organism>
<name>A0AA87TF47_TREMD</name>
<dbReference type="AlphaFoldDB" id="A0AA87TF47"/>
<evidence type="ECO:0000313" key="3">
    <source>
        <dbReference type="Proteomes" id="UP000014634"/>
    </source>
</evidence>
<dbReference type="RefSeq" id="WP_016523052.1">
    <property type="nucleotide sequence ID" value="NZ_KE332517.1"/>
</dbReference>